<keyword evidence="18" id="KW-1185">Reference proteome</keyword>
<reference evidence="17 18" key="1">
    <citation type="submission" date="2020-08" db="EMBL/GenBank/DDBJ databases">
        <authorList>
            <person name="Xu S."/>
            <person name="Li A."/>
        </authorList>
    </citation>
    <scope>NUCLEOTIDE SEQUENCE [LARGE SCALE GENOMIC DNA]</scope>
    <source>
        <strain evidence="17 18">119BY6-57</strain>
    </source>
</reference>
<dbReference type="InterPro" id="IPR004619">
    <property type="entry name" value="Type_III_PanK"/>
</dbReference>
<evidence type="ECO:0000256" key="8">
    <source>
        <dbReference type="ARBA" id="ARBA00022679"/>
    </source>
</evidence>
<comment type="catalytic activity">
    <reaction evidence="1 16">
        <text>(R)-pantothenate + ATP = (R)-4'-phosphopantothenate + ADP + H(+)</text>
        <dbReference type="Rhea" id="RHEA:16373"/>
        <dbReference type="ChEBI" id="CHEBI:10986"/>
        <dbReference type="ChEBI" id="CHEBI:15378"/>
        <dbReference type="ChEBI" id="CHEBI:29032"/>
        <dbReference type="ChEBI" id="CHEBI:30616"/>
        <dbReference type="ChEBI" id="CHEBI:456216"/>
        <dbReference type="EC" id="2.7.1.33"/>
    </reaction>
</comment>
<evidence type="ECO:0000256" key="10">
    <source>
        <dbReference type="ARBA" id="ARBA00022777"/>
    </source>
</evidence>
<comment type="caution">
    <text evidence="16">Lacks conserved residue(s) required for the propagation of feature annotation.</text>
</comment>
<comment type="pathway">
    <text evidence="4 16">Cofactor biosynthesis; coenzyme A biosynthesis; CoA from (R)-pantothenate: step 1/5.</text>
</comment>
<dbReference type="CDD" id="cd24015">
    <property type="entry name" value="ASKHA_NBD_PanK-III"/>
    <property type="match status" value="1"/>
</dbReference>
<dbReference type="SUPFAM" id="SSF53067">
    <property type="entry name" value="Actin-like ATPase domain"/>
    <property type="match status" value="2"/>
</dbReference>
<comment type="caution">
    <text evidence="17">The sequence shown here is derived from an EMBL/GenBank/DDBJ whole genome shotgun (WGS) entry which is preliminary data.</text>
</comment>
<comment type="similarity">
    <text evidence="14 16">Belongs to the type III pantothenate kinase family.</text>
</comment>
<organism evidence="17 18">
    <name type="scientific">Marilutibacter spongiae</name>
    <dbReference type="NCBI Taxonomy" id="2025720"/>
    <lineage>
        <taxon>Bacteria</taxon>
        <taxon>Pseudomonadati</taxon>
        <taxon>Pseudomonadota</taxon>
        <taxon>Gammaproteobacteria</taxon>
        <taxon>Lysobacterales</taxon>
        <taxon>Lysobacteraceae</taxon>
        <taxon>Marilutibacter</taxon>
    </lineage>
</organism>
<name>A0A7W3TIX7_9GAMM</name>
<evidence type="ECO:0000256" key="9">
    <source>
        <dbReference type="ARBA" id="ARBA00022741"/>
    </source>
</evidence>
<dbReference type="EMBL" id="JACHTF010000001">
    <property type="protein sequence ID" value="MBB1058959.1"/>
    <property type="molecule type" value="Genomic_DNA"/>
</dbReference>
<dbReference type="GO" id="GO:0005737">
    <property type="term" value="C:cytoplasm"/>
    <property type="evidence" value="ECO:0007669"/>
    <property type="project" value="UniProtKB-SubCell"/>
</dbReference>
<evidence type="ECO:0000313" key="18">
    <source>
        <dbReference type="Proteomes" id="UP000523196"/>
    </source>
</evidence>
<dbReference type="GO" id="GO:0004594">
    <property type="term" value="F:pantothenate kinase activity"/>
    <property type="evidence" value="ECO:0007669"/>
    <property type="project" value="UniProtKB-UniRule"/>
</dbReference>
<keyword evidence="9 16" id="KW-0547">Nucleotide-binding</keyword>
<gene>
    <name evidence="16" type="primary">coaX</name>
    <name evidence="17" type="ORF">H4F98_00050</name>
</gene>
<keyword evidence="12 16" id="KW-0630">Potassium</keyword>
<dbReference type="PANTHER" id="PTHR34265">
    <property type="entry name" value="TYPE III PANTOTHENATE KINASE"/>
    <property type="match status" value="1"/>
</dbReference>
<dbReference type="AlphaFoldDB" id="A0A7W3TIX7"/>
<dbReference type="RefSeq" id="WP_182684636.1">
    <property type="nucleotide sequence ID" value="NZ_JACHTF010000001.1"/>
</dbReference>
<evidence type="ECO:0000256" key="6">
    <source>
        <dbReference type="ARBA" id="ARBA00012102"/>
    </source>
</evidence>
<evidence type="ECO:0000256" key="12">
    <source>
        <dbReference type="ARBA" id="ARBA00022958"/>
    </source>
</evidence>
<evidence type="ECO:0000313" key="17">
    <source>
        <dbReference type="EMBL" id="MBB1058959.1"/>
    </source>
</evidence>
<dbReference type="GO" id="GO:0005524">
    <property type="term" value="F:ATP binding"/>
    <property type="evidence" value="ECO:0007669"/>
    <property type="project" value="UniProtKB-UniRule"/>
</dbReference>
<evidence type="ECO:0000256" key="16">
    <source>
        <dbReference type="HAMAP-Rule" id="MF_01274"/>
    </source>
</evidence>
<dbReference type="NCBIfam" id="TIGR00671">
    <property type="entry name" value="baf"/>
    <property type="match status" value="1"/>
</dbReference>
<comment type="cofactor">
    <cofactor evidence="2">
        <name>K(+)</name>
        <dbReference type="ChEBI" id="CHEBI:29103"/>
    </cofactor>
</comment>
<dbReference type="Pfam" id="PF03309">
    <property type="entry name" value="Pan_kinase"/>
    <property type="match status" value="1"/>
</dbReference>
<evidence type="ECO:0000256" key="14">
    <source>
        <dbReference type="ARBA" id="ARBA00038036"/>
    </source>
</evidence>
<evidence type="ECO:0000256" key="13">
    <source>
        <dbReference type="ARBA" id="ARBA00022993"/>
    </source>
</evidence>
<evidence type="ECO:0000256" key="4">
    <source>
        <dbReference type="ARBA" id="ARBA00005225"/>
    </source>
</evidence>
<evidence type="ECO:0000256" key="2">
    <source>
        <dbReference type="ARBA" id="ARBA00001958"/>
    </source>
</evidence>
<keyword evidence="11 16" id="KW-0067">ATP-binding</keyword>
<dbReference type="Gene3D" id="3.30.420.40">
    <property type="match status" value="2"/>
</dbReference>
<keyword evidence="13 16" id="KW-0173">Coenzyme A biosynthesis</keyword>
<comment type="function">
    <text evidence="16">Catalyzes the phosphorylation of pantothenate (Pan), the first step in CoA biosynthesis.</text>
</comment>
<sequence>MNAVPTRWLFDLGNTRLKCAPLHADGSVGEAVALDHHGAEVDLATAMARALPARIEVAYLASVASADTTVDVLDALSARCRRISRARTQAVFDGVAIAYARPQKLGVDRFLALLAAHARGGAALVCGVGTALTLDLVDADGRHHGGRIAPSPTLMRESLHGRARQLAPQGGAYAVFATDTEDALASGCDGAALALVEHSLAEARRRLGEAPRLYLHGGGADDLVARLPGALPAPGLVLEGLARWAEVEAERPGPPVS</sequence>
<evidence type="ECO:0000256" key="15">
    <source>
        <dbReference type="ARBA" id="ARBA00040883"/>
    </source>
</evidence>
<evidence type="ECO:0000256" key="11">
    <source>
        <dbReference type="ARBA" id="ARBA00022840"/>
    </source>
</evidence>
<evidence type="ECO:0000256" key="7">
    <source>
        <dbReference type="ARBA" id="ARBA00022490"/>
    </source>
</evidence>
<evidence type="ECO:0000256" key="3">
    <source>
        <dbReference type="ARBA" id="ARBA00004496"/>
    </source>
</evidence>
<dbReference type="GO" id="GO:0015937">
    <property type="term" value="P:coenzyme A biosynthetic process"/>
    <property type="evidence" value="ECO:0007669"/>
    <property type="project" value="UniProtKB-UniRule"/>
</dbReference>
<feature type="binding site" evidence="16">
    <location>
        <position position="130"/>
    </location>
    <ligand>
        <name>ATP</name>
        <dbReference type="ChEBI" id="CHEBI:30616"/>
    </ligand>
</feature>
<comment type="subcellular location">
    <subcellularLocation>
        <location evidence="3 16">Cytoplasm</location>
    </subcellularLocation>
</comment>
<protein>
    <recommendedName>
        <fullName evidence="15 16">Type III pantothenate kinase</fullName>
        <ecNumber evidence="6 16">2.7.1.33</ecNumber>
    </recommendedName>
    <alternativeName>
        <fullName evidence="16">PanK-III</fullName>
    </alternativeName>
    <alternativeName>
        <fullName evidence="16">Pantothenic acid kinase</fullName>
    </alternativeName>
</protein>
<accession>A0A7W3TIX7</accession>
<proteinExistence type="inferred from homology"/>
<keyword evidence="7 16" id="KW-0963">Cytoplasm</keyword>
<dbReference type="UniPathway" id="UPA00241">
    <property type="reaction ID" value="UER00352"/>
</dbReference>
<dbReference type="InterPro" id="IPR043129">
    <property type="entry name" value="ATPase_NBD"/>
</dbReference>
<feature type="binding site" evidence="16">
    <location>
        <position position="99"/>
    </location>
    <ligand>
        <name>substrate</name>
    </ligand>
</feature>
<feature type="binding site" evidence="16">
    <location>
        <position position="180"/>
    </location>
    <ligand>
        <name>substrate</name>
    </ligand>
</feature>
<keyword evidence="8 16" id="KW-0808">Transferase</keyword>
<evidence type="ECO:0000256" key="5">
    <source>
        <dbReference type="ARBA" id="ARBA00011738"/>
    </source>
</evidence>
<dbReference type="PANTHER" id="PTHR34265:SF1">
    <property type="entry name" value="TYPE III PANTOTHENATE KINASE"/>
    <property type="match status" value="1"/>
</dbReference>
<dbReference type="Proteomes" id="UP000523196">
    <property type="component" value="Unassembled WGS sequence"/>
</dbReference>
<dbReference type="HAMAP" id="MF_01274">
    <property type="entry name" value="Pantothen_kinase_3"/>
    <property type="match status" value="1"/>
</dbReference>
<evidence type="ECO:0000256" key="1">
    <source>
        <dbReference type="ARBA" id="ARBA00001206"/>
    </source>
</evidence>
<feature type="binding site" evidence="16">
    <location>
        <begin position="11"/>
        <end position="18"/>
    </location>
    <ligand>
        <name>ATP</name>
        <dbReference type="ChEBI" id="CHEBI:30616"/>
    </ligand>
</feature>
<feature type="binding site" evidence="16">
    <location>
        <begin position="106"/>
        <end position="109"/>
    </location>
    <ligand>
        <name>substrate</name>
    </ligand>
</feature>
<comment type="cofactor">
    <cofactor evidence="16">
        <name>NH4(+)</name>
        <dbReference type="ChEBI" id="CHEBI:28938"/>
    </cofactor>
    <cofactor evidence="16">
        <name>K(+)</name>
        <dbReference type="ChEBI" id="CHEBI:29103"/>
    </cofactor>
    <text evidence="16">A monovalent cation. Ammonium or potassium.</text>
</comment>
<keyword evidence="10 16" id="KW-0418">Kinase</keyword>
<comment type="subunit">
    <text evidence="5 16">Homodimer.</text>
</comment>
<dbReference type="EC" id="2.7.1.33" evidence="6 16"/>
<feature type="active site" description="Proton acceptor" evidence="16">
    <location>
        <position position="108"/>
    </location>
</feature>